<protein>
    <submittedName>
        <fullName evidence="2">Uncharacterized protein</fullName>
    </submittedName>
</protein>
<name>A0A6C0IHK1_9ZZZZ</name>
<dbReference type="AlphaFoldDB" id="A0A6C0IHK1"/>
<proteinExistence type="predicted"/>
<organism evidence="2">
    <name type="scientific">viral metagenome</name>
    <dbReference type="NCBI Taxonomy" id="1070528"/>
    <lineage>
        <taxon>unclassified sequences</taxon>
        <taxon>metagenomes</taxon>
        <taxon>organismal metagenomes</taxon>
    </lineage>
</organism>
<feature type="compositionally biased region" description="Basic and acidic residues" evidence="1">
    <location>
        <begin position="19"/>
        <end position="32"/>
    </location>
</feature>
<accession>A0A6C0IHK1</accession>
<sequence length="297" mass="35589">MLSWLKKPKIIEEEDNTDKEDNTDTPYDKVPDDFIFPKNNLLIEKKFKIPKPNETPEQVERRLKNLESTPYSYPGRERVYRRYRERETPPIQTSNIPQSAYYLAKLDIDDNKWYEVIDIKPNKDPDTFMVRMIKKVNLNDIEQHTYGNKGTFGFRRFLRKTIDLKHVVYKVNIGGKSYDCWIRNIEENGKADIQFTAKLNKDCINKFENKPKPPQFFSFTDDSIDIITQNVMFNEDDSSYVFGSPQYDIGGKRKNRKTRKHKKSIIKSIKRKRTINRRTINRRTINRRTIKKTKRRY</sequence>
<evidence type="ECO:0000256" key="1">
    <source>
        <dbReference type="SAM" id="MobiDB-lite"/>
    </source>
</evidence>
<dbReference type="EMBL" id="MN740172">
    <property type="protein sequence ID" value="QHT91945.1"/>
    <property type="molecule type" value="Genomic_DNA"/>
</dbReference>
<feature type="region of interest" description="Disordered" evidence="1">
    <location>
        <begin position="1"/>
        <end position="32"/>
    </location>
</feature>
<reference evidence="2" key="1">
    <citation type="journal article" date="2020" name="Nature">
        <title>Giant virus diversity and host interactions through global metagenomics.</title>
        <authorList>
            <person name="Schulz F."/>
            <person name="Roux S."/>
            <person name="Paez-Espino D."/>
            <person name="Jungbluth S."/>
            <person name="Walsh D.A."/>
            <person name="Denef V.J."/>
            <person name="McMahon K.D."/>
            <person name="Konstantinidis K.T."/>
            <person name="Eloe-Fadrosh E.A."/>
            <person name="Kyrpides N.C."/>
            <person name="Woyke T."/>
        </authorList>
    </citation>
    <scope>NUCLEOTIDE SEQUENCE</scope>
    <source>
        <strain evidence="2">GVMAG-M-3300023184-86</strain>
    </source>
</reference>
<evidence type="ECO:0000313" key="2">
    <source>
        <dbReference type="EMBL" id="QHT91945.1"/>
    </source>
</evidence>